<evidence type="ECO:0000313" key="5">
    <source>
        <dbReference type="Proteomes" id="UP000235293"/>
    </source>
</evidence>
<keyword evidence="1" id="KW-0472">Membrane</keyword>
<keyword evidence="1" id="KW-1133">Transmembrane helix</keyword>
<reference evidence="3 5" key="3">
    <citation type="submission" date="2017-09" db="EMBL/GenBank/DDBJ databases">
        <title>Bacterial strain isolated from the female urinary microbiota.</title>
        <authorList>
            <person name="Thomas-White K."/>
            <person name="Kumar N."/>
            <person name="Forster S."/>
            <person name="Putonti C."/>
            <person name="Lawley T."/>
            <person name="Wolfe A.J."/>
        </authorList>
    </citation>
    <scope>NUCLEOTIDE SEQUENCE [LARGE SCALE GENOMIC DNA]</scope>
    <source>
        <strain evidence="3 5">UMB0411</strain>
    </source>
</reference>
<accession>A0A9X7I940</accession>
<dbReference type="EMBL" id="CP019058">
    <property type="protein sequence ID" value="APW18676.1"/>
    <property type="molecule type" value="Genomic_DNA"/>
</dbReference>
<proteinExistence type="predicted"/>
<dbReference type="EMBL" id="PNGY01000001">
    <property type="protein sequence ID" value="PMC54859.1"/>
    <property type="molecule type" value="Genomic_DNA"/>
</dbReference>
<protein>
    <submittedName>
        <fullName evidence="3">Uncharacterized protein</fullName>
    </submittedName>
</protein>
<dbReference type="Proteomes" id="UP000186260">
    <property type="component" value="Chromosome"/>
</dbReference>
<reference evidence="2" key="2">
    <citation type="submission" date="2017-01" db="EMBL/GenBank/DDBJ databases">
        <authorList>
            <person name="Timinskas A."/>
        </authorList>
    </citation>
    <scope>NUCLEOTIDE SEQUENCE</scope>
    <source>
        <strain evidence="2">GV37</strain>
    </source>
</reference>
<evidence type="ECO:0000313" key="3">
    <source>
        <dbReference type="EMBL" id="PMC54859.1"/>
    </source>
</evidence>
<dbReference type="RefSeq" id="WP_004111390.1">
    <property type="nucleotide sequence ID" value="NZ_JBKFXC010000002.1"/>
</dbReference>
<reference evidence="4" key="1">
    <citation type="submission" date="2017-01" db="EMBL/GenBank/DDBJ databases">
        <title>Gardnerella vaginalis bacteremia associated with severe acute encephalopathy in a young female patient: Case Report and characterization of the isolate.</title>
        <authorList>
            <person name="Tankovic J."/>
            <person name="Timinskas A."/>
            <person name="Zilnyte M."/>
            <person name="Janulaitiene M."/>
            <person name="Zvirbliene A."/>
            <person name="Pleckaityte M."/>
        </authorList>
    </citation>
    <scope>NUCLEOTIDE SEQUENCE [LARGE SCALE GENOMIC DNA]</scope>
    <source>
        <strain evidence="4">GV37</strain>
    </source>
</reference>
<reference evidence="2" key="4">
    <citation type="journal article" date="2021" name="Pathogens">
        <title>Discrimination of Gardnerella Species by Combining MALDI-TOF Protein Profile, Chaperonin cpn60 Sequences, and Phenotypic Characteristics.</title>
        <authorList>
            <person name="Bulavaite A."/>
            <person name="Maier T."/>
            <person name="Pleckaityte M."/>
        </authorList>
    </citation>
    <scope>NUCLEOTIDE SEQUENCE</scope>
    <source>
        <strain evidence="2">GV37</strain>
    </source>
</reference>
<organism evidence="3 5">
    <name type="scientific">Gardnerella swidsinskii</name>
    <dbReference type="NCBI Taxonomy" id="2792979"/>
    <lineage>
        <taxon>Bacteria</taxon>
        <taxon>Bacillati</taxon>
        <taxon>Actinomycetota</taxon>
        <taxon>Actinomycetes</taxon>
        <taxon>Bifidobacteriales</taxon>
        <taxon>Bifidobacteriaceae</taxon>
        <taxon>Gardnerella</taxon>
    </lineage>
</organism>
<keyword evidence="1" id="KW-0812">Transmembrane</keyword>
<gene>
    <name evidence="2" type="ORF">BVL65_03675</name>
    <name evidence="3" type="ORF">CJ213_01600</name>
</gene>
<name>A0A9X7I940_9BIFI</name>
<evidence type="ECO:0000313" key="4">
    <source>
        <dbReference type="Proteomes" id="UP000186260"/>
    </source>
</evidence>
<dbReference type="Proteomes" id="UP000235293">
    <property type="component" value="Unassembled WGS sequence"/>
</dbReference>
<evidence type="ECO:0000313" key="2">
    <source>
        <dbReference type="EMBL" id="APW18676.1"/>
    </source>
</evidence>
<evidence type="ECO:0000256" key="1">
    <source>
        <dbReference type="SAM" id="Phobius"/>
    </source>
</evidence>
<dbReference type="AlphaFoldDB" id="A0A9X7I940"/>
<feature type="transmembrane region" description="Helical" evidence="1">
    <location>
        <begin position="6"/>
        <end position="22"/>
    </location>
</feature>
<sequence>MLKLIIEVIIGIMWVVAGAYMAKNNKNSKSSASNKSNKNVQTIFSMMMRKITTISLRMKEIVL</sequence>
<keyword evidence="4" id="KW-1185">Reference proteome</keyword>